<evidence type="ECO:0000313" key="1">
    <source>
        <dbReference type="EMBL" id="EKD29883.1"/>
    </source>
</evidence>
<gene>
    <name evidence="1" type="ORF">ACD_78C00227G0001</name>
</gene>
<dbReference type="AlphaFoldDB" id="K1YC35"/>
<reference evidence="1" key="1">
    <citation type="journal article" date="2012" name="Science">
        <title>Fermentation, hydrogen, and sulfur metabolism in multiple uncultivated bacterial phyla.</title>
        <authorList>
            <person name="Wrighton K.C."/>
            <person name="Thomas B.C."/>
            <person name="Sharon I."/>
            <person name="Miller C.S."/>
            <person name="Castelle C.J."/>
            <person name="VerBerkmoes N.C."/>
            <person name="Wilkins M.J."/>
            <person name="Hettich R.L."/>
            <person name="Lipton M.S."/>
            <person name="Williams K.H."/>
            <person name="Long P.E."/>
            <person name="Banfield J.F."/>
        </authorList>
    </citation>
    <scope>NUCLEOTIDE SEQUENCE [LARGE SCALE GENOMIC DNA]</scope>
</reference>
<comment type="caution">
    <text evidence="1">The sequence shown here is derived from an EMBL/GenBank/DDBJ whole genome shotgun (WGS) entry which is preliminary data.</text>
</comment>
<name>K1YC35_9BACT</name>
<protein>
    <submittedName>
        <fullName evidence="1">Uncharacterized protein</fullName>
    </submittedName>
</protein>
<proteinExistence type="predicted"/>
<sequence length="134" mass="16018">MSTRKSIDNLIKRCLEIHHLEDFRDTRIDIEDRIICEILAEKSLHRETLVLAWHNLMRDGDVEFLINTDCPIFWFEPAHHHLEHRAFPSTVLSHDCHLHPFPDRETHLVEDRLESKFKGHFIKSDNCFCRSHKS</sequence>
<accession>K1YC35</accession>
<dbReference type="EMBL" id="AMFJ01034227">
    <property type="protein sequence ID" value="EKD29883.1"/>
    <property type="molecule type" value="Genomic_DNA"/>
</dbReference>
<organism evidence="1">
    <name type="scientific">uncultured bacterium</name>
    <name type="common">gcode 4</name>
    <dbReference type="NCBI Taxonomy" id="1234023"/>
    <lineage>
        <taxon>Bacteria</taxon>
        <taxon>environmental samples</taxon>
    </lineage>
</organism>